<evidence type="ECO:0008006" key="3">
    <source>
        <dbReference type="Google" id="ProtNLM"/>
    </source>
</evidence>
<reference evidence="1" key="1">
    <citation type="submission" date="2020-08" db="EMBL/GenBank/DDBJ databases">
        <title>Genomic Encyclopedia of Type Strains, Phase IV (KMG-V): Genome sequencing to study the core and pangenomes of soil and plant-associated prokaryotes.</title>
        <authorList>
            <person name="Whitman W."/>
        </authorList>
    </citation>
    <scope>NUCLEOTIDE SEQUENCE [LARGE SCALE GENOMIC DNA]</scope>
    <source>
        <strain evidence="1">M8UP27</strain>
    </source>
</reference>
<comment type="caution">
    <text evidence="1">The sequence shown here is derived from an EMBL/GenBank/DDBJ whole genome shotgun (WGS) entry which is preliminary data.</text>
</comment>
<dbReference type="InterPro" id="IPR025361">
    <property type="entry name" value="DUF4265"/>
</dbReference>
<dbReference type="EMBL" id="JACHDY010000002">
    <property type="protein sequence ID" value="MBB5317299.1"/>
    <property type="molecule type" value="Genomic_DNA"/>
</dbReference>
<evidence type="ECO:0000313" key="1">
    <source>
        <dbReference type="EMBL" id="MBB5317299.1"/>
    </source>
</evidence>
<dbReference type="Pfam" id="PF14085">
    <property type="entry name" value="DUF4265"/>
    <property type="match status" value="1"/>
</dbReference>
<evidence type="ECO:0000313" key="2">
    <source>
        <dbReference type="Proteomes" id="UP000568106"/>
    </source>
</evidence>
<protein>
    <recommendedName>
        <fullName evidence="3">DUF4265 domain-containing protein</fullName>
    </recommendedName>
</protein>
<gene>
    <name evidence="1" type="ORF">HDF09_001968</name>
</gene>
<organism evidence="1 2">
    <name type="scientific">Tunturiibacter empetritectus</name>
    <dbReference type="NCBI Taxonomy" id="3069691"/>
    <lineage>
        <taxon>Bacteria</taxon>
        <taxon>Pseudomonadati</taxon>
        <taxon>Acidobacteriota</taxon>
        <taxon>Terriglobia</taxon>
        <taxon>Terriglobales</taxon>
        <taxon>Acidobacteriaceae</taxon>
        <taxon>Tunturiibacter</taxon>
    </lineage>
</organism>
<accession>A0A7W8IHL4</accession>
<sequence>MSDPNHVKIGFYLEQDEDGWPPVTLENLWAIDLGEGRYRIDNIPFYVRGVSDGDLIAAKPEEDGRLVFSELVEASPNSTFRLVVFDKEEAPAVRKMFRDLGCPSELVSEGFISLHIPGTVEIKPISTLIEQGEENGQWDFEEGVLRHPNSGFSYLPQ</sequence>
<keyword evidence="2" id="KW-1185">Reference proteome</keyword>
<name>A0A7W8IHL4_9BACT</name>
<dbReference type="AlphaFoldDB" id="A0A7W8IHL4"/>
<proteinExistence type="predicted"/>
<dbReference type="Proteomes" id="UP000568106">
    <property type="component" value="Unassembled WGS sequence"/>
</dbReference>